<evidence type="ECO:0008006" key="9">
    <source>
        <dbReference type="Google" id="ProtNLM"/>
    </source>
</evidence>
<feature type="transmembrane region" description="Helical" evidence="6">
    <location>
        <begin position="91"/>
        <end position="110"/>
    </location>
</feature>
<evidence type="ECO:0000313" key="7">
    <source>
        <dbReference type="EMBL" id="KAG9459860.1"/>
    </source>
</evidence>
<dbReference type="InterPro" id="IPR006904">
    <property type="entry name" value="DUF716"/>
</dbReference>
<protein>
    <recommendedName>
        <fullName evidence="9">Transmembrane protein 45B</fullName>
    </recommendedName>
</protein>
<dbReference type="Proteomes" id="UP000825729">
    <property type="component" value="Unassembled WGS sequence"/>
</dbReference>
<feature type="transmembrane region" description="Helical" evidence="6">
    <location>
        <begin position="243"/>
        <end position="263"/>
    </location>
</feature>
<keyword evidence="4 6" id="KW-1133">Transmembrane helix</keyword>
<evidence type="ECO:0000256" key="4">
    <source>
        <dbReference type="ARBA" id="ARBA00022989"/>
    </source>
</evidence>
<evidence type="ECO:0000256" key="1">
    <source>
        <dbReference type="ARBA" id="ARBA00004141"/>
    </source>
</evidence>
<feature type="transmembrane region" description="Helical" evidence="6">
    <location>
        <begin position="185"/>
        <end position="203"/>
    </location>
</feature>
<feature type="transmembrane region" description="Helical" evidence="6">
    <location>
        <begin position="52"/>
        <end position="71"/>
    </location>
</feature>
<reference evidence="7 8" key="1">
    <citation type="submission" date="2021-07" db="EMBL/GenBank/DDBJ databases">
        <title>The Aristolochia fimbriata genome: insights into angiosperm evolution, floral development and chemical biosynthesis.</title>
        <authorList>
            <person name="Jiao Y."/>
        </authorList>
    </citation>
    <scope>NUCLEOTIDE SEQUENCE [LARGE SCALE GENOMIC DNA]</scope>
    <source>
        <strain evidence="7">IBCAS-2021</strain>
        <tissue evidence="7">Leaf</tissue>
    </source>
</reference>
<keyword evidence="8" id="KW-1185">Reference proteome</keyword>
<evidence type="ECO:0000313" key="8">
    <source>
        <dbReference type="Proteomes" id="UP000825729"/>
    </source>
</evidence>
<evidence type="ECO:0000256" key="5">
    <source>
        <dbReference type="ARBA" id="ARBA00023136"/>
    </source>
</evidence>
<organism evidence="7 8">
    <name type="scientific">Aristolochia fimbriata</name>
    <name type="common">White veined hardy Dutchman's pipe vine</name>
    <dbReference type="NCBI Taxonomy" id="158543"/>
    <lineage>
        <taxon>Eukaryota</taxon>
        <taxon>Viridiplantae</taxon>
        <taxon>Streptophyta</taxon>
        <taxon>Embryophyta</taxon>
        <taxon>Tracheophyta</taxon>
        <taxon>Spermatophyta</taxon>
        <taxon>Magnoliopsida</taxon>
        <taxon>Magnoliidae</taxon>
        <taxon>Piperales</taxon>
        <taxon>Aristolochiaceae</taxon>
        <taxon>Aristolochia</taxon>
    </lineage>
</organism>
<dbReference type="PANTHER" id="PTHR46285">
    <property type="entry name" value="PROTEINASE INHIBITOR I4, SERPIN (DUF716)-RELATED"/>
    <property type="match status" value="1"/>
</dbReference>
<comment type="similarity">
    <text evidence="2">Belongs to the TMEM45 family.</text>
</comment>
<feature type="transmembrane region" description="Helical" evidence="6">
    <location>
        <begin position="6"/>
        <end position="23"/>
    </location>
</feature>
<gene>
    <name evidence="7" type="ORF">H6P81_004368</name>
</gene>
<proteinExistence type="inferred from homology"/>
<dbReference type="GO" id="GO:0016020">
    <property type="term" value="C:membrane"/>
    <property type="evidence" value="ECO:0007669"/>
    <property type="project" value="UniProtKB-SubCell"/>
</dbReference>
<dbReference type="EMBL" id="JAINDJ010000002">
    <property type="protein sequence ID" value="KAG9459860.1"/>
    <property type="molecule type" value="Genomic_DNA"/>
</dbReference>
<keyword evidence="3 6" id="KW-0812">Transmembrane</keyword>
<keyword evidence="5 6" id="KW-0472">Membrane</keyword>
<dbReference type="Pfam" id="PF04819">
    <property type="entry name" value="DUF716"/>
    <property type="match status" value="1"/>
</dbReference>
<dbReference type="PANTHER" id="PTHR46285:SF3">
    <property type="entry name" value="PROTEINASE INHIBITOR I4, SERPIN (DUF716)"/>
    <property type="match status" value="1"/>
</dbReference>
<evidence type="ECO:0000256" key="2">
    <source>
        <dbReference type="ARBA" id="ARBA00006948"/>
    </source>
</evidence>
<comment type="subcellular location">
    <subcellularLocation>
        <location evidence="1">Membrane</location>
        <topology evidence="1">Multi-pass membrane protein</topology>
    </subcellularLocation>
</comment>
<evidence type="ECO:0000256" key="3">
    <source>
        <dbReference type="ARBA" id="ARBA00022692"/>
    </source>
</evidence>
<comment type="caution">
    <text evidence="7">The sequence shown here is derived from an EMBL/GenBank/DDBJ whole genome shotgun (WGS) entry which is preliminary data.</text>
</comment>
<accession>A0AAV7FF71</accession>
<sequence length="314" mass="35032">MGTLVGHVAPGLGFLLIGLWHLFNNAKLHVQRPNSFLSSPWYPSSLSRHLELYLIMAGSLTSIAMELFIAPSRHQPLDPDGTIPYNHLHNFEHSTVSFSFFTYAAFAIVFDRVLRPPARDALTQSLAALAFAQELLLFHLHSTDHVGVEGQYHALLQLVISVSVVTTLMGIRYPESFLTGFVRSVTVAFQGVWLVVMGVILWTPSLAPKGCALYDDDGRIVERCDSQGALERAKSLANLQFCWVSWGMAMFAMVFLLVMVKLYGTGEATLKYEVAKEEDDDDVPWIKNRNEETKSFLQMGMVGSTVSMSKDLER</sequence>
<evidence type="ECO:0000256" key="6">
    <source>
        <dbReference type="SAM" id="Phobius"/>
    </source>
</evidence>
<dbReference type="AlphaFoldDB" id="A0AAV7FF71"/>
<name>A0AAV7FF71_ARIFI</name>